<dbReference type="Proteomes" id="UP000005240">
    <property type="component" value="Unassembled WGS sequence"/>
</dbReference>
<feature type="compositionally biased region" description="Low complexity" evidence="1">
    <location>
        <begin position="417"/>
        <end position="428"/>
    </location>
</feature>
<gene>
    <name evidence="2" type="ORF">PTTG_02213</name>
</gene>
<keyword evidence="4" id="KW-1185">Reference proteome</keyword>
<evidence type="ECO:0000256" key="1">
    <source>
        <dbReference type="SAM" id="MobiDB-lite"/>
    </source>
</evidence>
<accession>A0A180GNM4</accession>
<feature type="region of interest" description="Disordered" evidence="1">
    <location>
        <begin position="417"/>
        <end position="538"/>
    </location>
</feature>
<reference evidence="2" key="2">
    <citation type="submission" date="2016-05" db="EMBL/GenBank/DDBJ databases">
        <title>Comparative analysis highlights variable genome content of wheat rusts and divergence of the mating loci.</title>
        <authorList>
            <person name="Cuomo C.A."/>
            <person name="Bakkeren G."/>
            <person name="Szabo L."/>
            <person name="Khalil H."/>
            <person name="Joly D."/>
            <person name="Goldberg J."/>
            <person name="Young S."/>
            <person name="Zeng Q."/>
            <person name="Fellers J."/>
        </authorList>
    </citation>
    <scope>NUCLEOTIDE SEQUENCE [LARGE SCALE GENOMIC DNA]</scope>
    <source>
        <strain evidence="2">1-1 BBBD Race 1</strain>
    </source>
</reference>
<dbReference type="OrthoDB" id="2500831at2759"/>
<reference evidence="3" key="4">
    <citation type="submission" date="2025-05" db="UniProtKB">
        <authorList>
            <consortium name="EnsemblFungi"/>
        </authorList>
    </citation>
    <scope>IDENTIFICATION</scope>
    <source>
        <strain evidence="3">isolate 1-1 / race 1 (BBBD)</strain>
    </source>
</reference>
<protein>
    <submittedName>
        <fullName evidence="2 3">Uncharacterized protein</fullName>
    </submittedName>
</protein>
<feature type="compositionally biased region" description="Pro residues" evidence="1">
    <location>
        <begin position="528"/>
        <end position="538"/>
    </location>
</feature>
<organism evidence="2">
    <name type="scientific">Puccinia triticina (isolate 1-1 / race 1 (BBBD))</name>
    <name type="common">Brown leaf rust fungus</name>
    <dbReference type="NCBI Taxonomy" id="630390"/>
    <lineage>
        <taxon>Eukaryota</taxon>
        <taxon>Fungi</taxon>
        <taxon>Dikarya</taxon>
        <taxon>Basidiomycota</taxon>
        <taxon>Pucciniomycotina</taxon>
        <taxon>Pucciniomycetes</taxon>
        <taxon>Pucciniales</taxon>
        <taxon>Pucciniaceae</taxon>
        <taxon>Puccinia</taxon>
    </lineage>
</organism>
<reference evidence="3 4" key="3">
    <citation type="journal article" date="2017" name="G3 (Bethesda)">
        <title>Comparative analysis highlights variable genome content of wheat rusts and divergence of the mating loci.</title>
        <authorList>
            <person name="Cuomo C.A."/>
            <person name="Bakkeren G."/>
            <person name="Khalil H.B."/>
            <person name="Panwar V."/>
            <person name="Joly D."/>
            <person name="Linning R."/>
            <person name="Sakthikumar S."/>
            <person name="Song X."/>
            <person name="Adiconis X."/>
            <person name="Fan L."/>
            <person name="Goldberg J.M."/>
            <person name="Levin J.Z."/>
            <person name="Young S."/>
            <person name="Zeng Q."/>
            <person name="Anikster Y."/>
            <person name="Bruce M."/>
            <person name="Wang M."/>
            <person name="Yin C."/>
            <person name="McCallum B."/>
            <person name="Szabo L.J."/>
            <person name="Hulbert S."/>
            <person name="Chen X."/>
            <person name="Fellers J.P."/>
        </authorList>
    </citation>
    <scope>NUCLEOTIDE SEQUENCE</scope>
    <source>
        <strain evidence="3">isolate 1-1 / race 1 (BBBD)</strain>
        <strain evidence="4">Isolate 1-1 / race 1 (BBBD)</strain>
    </source>
</reference>
<dbReference type="VEuPathDB" id="FungiDB:PTTG_02213"/>
<dbReference type="EMBL" id="ADAS02000039">
    <property type="protein sequence ID" value="OAV94407.1"/>
    <property type="molecule type" value="Genomic_DNA"/>
</dbReference>
<dbReference type="EnsemblFungi" id="PTTG_02213-t43_2">
    <property type="protein sequence ID" value="PTTG_02213-t43_2-p1"/>
    <property type="gene ID" value="PTTG_02213"/>
</dbReference>
<evidence type="ECO:0000313" key="3">
    <source>
        <dbReference type="EnsemblFungi" id="PTTG_02213-t43_2-p1"/>
    </source>
</evidence>
<dbReference type="AlphaFoldDB" id="A0A180GNM4"/>
<reference evidence="2" key="1">
    <citation type="submission" date="2009-11" db="EMBL/GenBank/DDBJ databases">
        <authorList>
            <consortium name="The Broad Institute Genome Sequencing Platform"/>
            <person name="Ward D."/>
            <person name="Feldgarden M."/>
            <person name="Earl A."/>
            <person name="Young S.K."/>
            <person name="Zeng Q."/>
            <person name="Koehrsen M."/>
            <person name="Alvarado L."/>
            <person name="Berlin A."/>
            <person name="Bochicchio J."/>
            <person name="Borenstein D."/>
            <person name="Chapman S.B."/>
            <person name="Chen Z."/>
            <person name="Engels R."/>
            <person name="Freedman E."/>
            <person name="Gellesch M."/>
            <person name="Goldberg J."/>
            <person name="Griggs A."/>
            <person name="Gujja S."/>
            <person name="Heilman E."/>
            <person name="Heiman D."/>
            <person name="Hepburn T."/>
            <person name="Howarth C."/>
            <person name="Jen D."/>
            <person name="Larson L."/>
            <person name="Lewis B."/>
            <person name="Mehta T."/>
            <person name="Park D."/>
            <person name="Pearson M."/>
            <person name="Roberts A."/>
            <person name="Saif S."/>
            <person name="Shea T."/>
            <person name="Shenoy N."/>
            <person name="Sisk P."/>
            <person name="Stolte C."/>
            <person name="Sykes S."/>
            <person name="Thomson T."/>
            <person name="Walk T."/>
            <person name="White J."/>
            <person name="Yandava C."/>
            <person name="Izard J."/>
            <person name="Baranova O.V."/>
            <person name="Blanton J.M."/>
            <person name="Tanner A.C."/>
            <person name="Dewhirst F.E."/>
            <person name="Haas B."/>
            <person name="Nusbaum C."/>
            <person name="Birren B."/>
        </authorList>
    </citation>
    <scope>NUCLEOTIDE SEQUENCE [LARGE SCALE GENOMIC DNA]</scope>
    <source>
        <strain evidence="2">1-1 BBBD Race 1</strain>
    </source>
</reference>
<evidence type="ECO:0000313" key="4">
    <source>
        <dbReference type="Proteomes" id="UP000005240"/>
    </source>
</evidence>
<name>A0A180GNM4_PUCT1</name>
<sequence>MNSRTPLRPVIQLLGSPPHLIFQLVRLTTLPYMIYQIINNNNKQNEQPLEQQIDQLEHSPQLSPQAVDQLFLINRAAILNTLRPQHHHPQPHTPTSTAWQAEAMAQIVQHWTTLKQQQHHHPATSSISKSRKIHSHIRAFLANGPPQCHCQRSQLPLKTIHLGLHQVGTLQSSATLGRFASKLNHALSPLTILRLVDLARHAQRWDLAVIFLDRSLAEPAITSDPRLANRRSGQVTALLHFLRRHQPPPEPELDPLKLWAIHFICQSIESRIISPPHPQWAPINRLSLDVLTRYASMPIGFDRRLKKHQKTTPQTYPCLDLTRHRILLDAINQSTSELEFAVLTRERCERLLSKLTRLTIQQPASSQPWTRRSALQLRLLEYLARQGTHQQFTTLLHTHLHQHPSTPKLARTILLAAPRPGGRPAPGHRLPPPPPPAPRHPPGQPRDLSRQPAHRARPSDGHLHPPPLPLLPTPLPLPGTLPLGNHQPRRTQAQSHQARPPHPRQTQAPPQRHPSHQDRPPGHHPLPRHPPPPNHPLH</sequence>
<feature type="compositionally biased region" description="Pro residues" evidence="1">
    <location>
        <begin position="429"/>
        <end position="444"/>
    </location>
</feature>
<feature type="compositionally biased region" description="Pro residues" evidence="1">
    <location>
        <begin position="464"/>
        <end position="479"/>
    </location>
</feature>
<proteinExistence type="predicted"/>
<evidence type="ECO:0000313" key="2">
    <source>
        <dbReference type="EMBL" id="OAV94407.1"/>
    </source>
</evidence>
<feature type="non-terminal residue" evidence="2">
    <location>
        <position position="538"/>
    </location>
</feature>